<keyword evidence="2" id="KW-1185">Reference proteome</keyword>
<name>A0A7L5E1B7_9SPHI</name>
<protein>
    <submittedName>
        <fullName evidence="1">Uncharacterized protein</fullName>
    </submittedName>
</protein>
<reference evidence="1 2" key="1">
    <citation type="submission" date="2020-04" db="EMBL/GenBank/DDBJ databases">
        <title>Genome sequencing of novel species.</title>
        <authorList>
            <person name="Heo J."/>
            <person name="Kim S.-J."/>
            <person name="Kim J.-S."/>
            <person name="Hong S.-B."/>
            <person name="Kwon S.-W."/>
        </authorList>
    </citation>
    <scope>NUCLEOTIDE SEQUENCE [LARGE SCALE GENOMIC DNA]</scope>
    <source>
        <strain evidence="1 2">F39-2</strain>
    </source>
</reference>
<gene>
    <name evidence="1" type="ORF">HH214_10695</name>
</gene>
<dbReference type="AlphaFoldDB" id="A0A7L5E1B7"/>
<sequence length="168" mass="19391">MNNRIITLCYRKIIDINATHPWDKLVFDDSYMEFKMQAQNFSQGTTYTSYAELLRLVPNSSRLPGLVTPAIVGYVQQLHEIIPDILNNLGRRFLNFKQFQFEIINSSITDKSKHHIAINFYSEPLYWHDTIGQQLLVSATTINDGQQALTDLFQLPSYVNIHTLQVIA</sequence>
<evidence type="ECO:0000313" key="1">
    <source>
        <dbReference type="EMBL" id="QJD96298.1"/>
    </source>
</evidence>
<accession>A0A7L5E1B7</accession>
<dbReference type="Proteomes" id="UP000503278">
    <property type="component" value="Chromosome"/>
</dbReference>
<proteinExistence type="predicted"/>
<dbReference type="KEGG" id="mrob:HH214_10695"/>
<organism evidence="1 2">
    <name type="scientific">Mucilaginibacter robiniae</name>
    <dbReference type="NCBI Taxonomy" id="2728022"/>
    <lineage>
        <taxon>Bacteria</taxon>
        <taxon>Pseudomonadati</taxon>
        <taxon>Bacteroidota</taxon>
        <taxon>Sphingobacteriia</taxon>
        <taxon>Sphingobacteriales</taxon>
        <taxon>Sphingobacteriaceae</taxon>
        <taxon>Mucilaginibacter</taxon>
    </lineage>
</organism>
<evidence type="ECO:0000313" key="2">
    <source>
        <dbReference type="Proteomes" id="UP000503278"/>
    </source>
</evidence>
<dbReference type="EMBL" id="CP051682">
    <property type="protein sequence ID" value="QJD96298.1"/>
    <property type="molecule type" value="Genomic_DNA"/>
</dbReference>
<dbReference type="RefSeq" id="WP_169607537.1">
    <property type="nucleotide sequence ID" value="NZ_CP051682.1"/>
</dbReference>